<protein>
    <recommendedName>
        <fullName evidence="4">DYW domain-containing protein</fullName>
    </recommendedName>
</protein>
<dbReference type="Gramene" id="RZC49751">
    <property type="protein sequence ID" value="RZC49751"/>
    <property type="gene ID" value="C5167_018181"/>
</dbReference>
<feature type="domain" description="DYW" evidence="4">
    <location>
        <begin position="696"/>
        <end position="781"/>
    </location>
</feature>
<dbReference type="Proteomes" id="UP000316621">
    <property type="component" value="Chromosome 2"/>
</dbReference>
<dbReference type="PANTHER" id="PTHR47926">
    <property type="entry name" value="PENTATRICOPEPTIDE REPEAT-CONTAINING PROTEIN"/>
    <property type="match status" value="1"/>
</dbReference>
<dbReference type="AlphaFoldDB" id="A0A4Y7IPV6"/>
<dbReference type="EMBL" id="CM010716">
    <property type="protein sequence ID" value="RZC49751.1"/>
    <property type="molecule type" value="Genomic_DNA"/>
</dbReference>
<accession>A0A4Y7IPV6</accession>
<evidence type="ECO:0000256" key="1">
    <source>
        <dbReference type="ARBA" id="ARBA00022737"/>
    </source>
</evidence>
<evidence type="ECO:0000256" key="2">
    <source>
        <dbReference type="ARBA" id="ARBA00061659"/>
    </source>
</evidence>
<name>A0A4Y7IPV6_PAPSO</name>
<sequence length="807" mass="90300">MLNGSLRRQFLQSRVSPATISLSHNYHQTQTENHGYNKNSLDLFAHLLEKCSTHKQTKEIHTKIIHAGSNQSGFLFPGLISSYSQLGFVDEAKKVFHNIPNDCKSDLSLWNSILRANKTHGFDEETIDIYIRMRNSGVSSDGFTFPLVIKACTSMGDSKLCKAVHGHVLVSGYQYNLHVGNDLINGYGKMGLMEDAIKVFDKMSRRNHVTWNTMFSGFAHNFDCDGAVNMFGLMEREGVEPHLLTWTSFISVHKRCGLHDRVIELFRDMRRKMNCSTGEVIAVVLSSCAELDKFQMAKEIHGYVISGGFQDYMFVQNSLISVYGKNGNVEEARNLFMEIKTKNLVTWNALISSFADAGFCDEAHQTFCQLVNIDDQKPRPNVVSFSAVIGGFAAKRKENECFEVFREMLHFKVHPNSVTIASLLSLCAEVVALGLGKEIHGYSIRALMDKNILVGNGLVNMYTKCGDVMDACSVFDHMDNRDLISWNSMIAGYGMHGYAKEALATFSEMVKLGSKPDVVTFVSVLSACSHAGLVTEGRKLFDQMSSEFMIMPDMEHYSCIVDLLGRAGLFQEANELIEKMPFEPDECVWGALLNACRIHKNTDIAEVIKSRLNLESEMTGTYMCLSNIYASQGRWEDAAKVRVAAKTRGLKKIPGQSRIEVRKKSYIFSSGNSFQSGLDKVYEILDDLGPRMKAEGYVPDKSFVLQDVGDEEKKEILNGHSEKLAIAFGHANILPNFPIRVTKNLRVCGDCHNWTKIFTKVTKREVIVRDGRRFHHFKDGNGDDTPPLSAALPLLASEGSLLVLAFL</sequence>
<dbReference type="InterPro" id="IPR011990">
    <property type="entry name" value="TPR-like_helical_dom_sf"/>
</dbReference>
<organism evidence="5 6">
    <name type="scientific">Papaver somniferum</name>
    <name type="common">Opium poppy</name>
    <dbReference type="NCBI Taxonomy" id="3469"/>
    <lineage>
        <taxon>Eukaryota</taxon>
        <taxon>Viridiplantae</taxon>
        <taxon>Streptophyta</taxon>
        <taxon>Embryophyta</taxon>
        <taxon>Tracheophyta</taxon>
        <taxon>Spermatophyta</taxon>
        <taxon>Magnoliopsida</taxon>
        <taxon>Ranunculales</taxon>
        <taxon>Papaveraceae</taxon>
        <taxon>Papaveroideae</taxon>
        <taxon>Papaver</taxon>
    </lineage>
</organism>
<dbReference type="Pfam" id="PF13041">
    <property type="entry name" value="PPR_2"/>
    <property type="match status" value="2"/>
</dbReference>
<dbReference type="OMA" id="RPDLCVW"/>
<evidence type="ECO:0000313" key="6">
    <source>
        <dbReference type="Proteomes" id="UP000316621"/>
    </source>
</evidence>
<dbReference type="Pfam" id="PF20431">
    <property type="entry name" value="E_motif"/>
    <property type="match status" value="1"/>
</dbReference>
<feature type="repeat" description="PPR" evidence="3">
    <location>
        <begin position="312"/>
        <end position="346"/>
    </location>
</feature>
<dbReference type="PANTHER" id="PTHR47926:SF389">
    <property type="entry name" value="PENTATRICOPEPTIDE PROTEIN-RELATED"/>
    <property type="match status" value="1"/>
</dbReference>
<feature type="repeat" description="PPR" evidence="3">
    <location>
        <begin position="517"/>
        <end position="547"/>
    </location>
</feature>
<dbReference type="GO" id="GO:0008270">
    <property type="term" value="F:zinc ion binding"/>
    <property type="evidence" value="ECO:0007669"/>
    <property type="project" value="InterPro"/>
</dbReference>
<dbReference type="InterPro" id="IPR002885">
    <property type="entry name" value="PPR_rpt"/>
</dbReference>
<keyword evidence="6" id="KW-1185">Reference proteome</keyword>
<dbReference type="InterPro" id="IPR046960">
    <property type="entry name" value="PPR_At4g14850-like_plant"/>
</dbReference>
<dbReference type="InterPro" id="IPR032867">
    <property type="entry name" value="DYW_dom"/>
</dbReference>
<keyword evidence="1" id="KW-0677">Repeat</keyword>
<gene>
    <name evidence="5" type="ORF">C5167_018181</name>
</gene>
<proteinExistence type="inferred from homology"/>
<feature type="repeat" description="PPR" evidence="3">
    <location>
        <begin position="207"/>
        <end position="241"/>
    </location>
</feature>
<dbReference type="FunFam" id="1.25.40.10:FF:000280">
    <property type="entry name" value="Pentatricopeptide repeat-containing protein"/>
    <property type="match status" value="1"/>
</dbReference>
<dbReference type="FunFam" id="1.25.40.10:FF:000031">
    <property type="entry name" value="Pentatricopeptide repeat-containing protein mitochondrial"/>
    <property type="match status" value="1"/>
</dbReference>
<feature type="repeat" description="PPR" evidence="3">
    <location>
        <begin position="482"/>
        <end position="516"/>
    </location>
</feature>
<dbReference type="PROSITE" id="PS51375">
    <property type="entry name" value="PPR"/>
    <property type="match status" value="6"/>
</dbReference>
<evidence type="ECO:0000259" key="4">
    <source>
        <dbReference type="Pfam" id="PF14432"/>
    </source>
</evidence>
<feature type="repeat" description="PPR" evidence="3">
    <location>
        <begin position="381"/>
        <end position="415"/>
    </location>
</feature>
<dbReference type="NCBIfam" id="TIGR00756">
    <property type="entry name" value="PPR"/>
    <property type="match status" value="6"/>
</dbReference>
<feature type="repeat" description="PPR" evidence="3">
    <location>
        <begin position="176"/>
        <end position="206"/>
    </location>
</feature>
<evidence type="ECO:0000256" key="3">
    <source>
        <dbReference type="PROSITE-ProRule" id="PRU00708"/>
    </source>
</evidence>
<dbReference type="Pfam" id="PF14432">
    <property type="entry name" value="DYW_deaminase"/>
    <property type="match status" value="1"/>
</dbReference>
<reference evidence="5 6" key="1">
    <citation type="journal article" date="2018" name="Science">
        <title>The opium poppy genome and morphinan production.</title>
        <authorList>
            <person name="Guo L."/>
            <person name="Winzer T."/>
            <person name="Yang X."/>
            <person name="Li Y."/>
            <person name="Ning Z."/>
            <person name="He Z."/>
            <person name="Teodor R."/>
            <person name="Lu Y."/>
            <person name="Bowser T.A."/>
            <person name="Graham I.A."/>
            <person name="Ye K."/>
        </authorList>
    </citation>
    <scope>NUCLEOTIDE SEQUENCE [LARGE SCALE GENOMIC DNA]</scope>
    <source>
        <strain evidence="6">cv. HN1</strain>
        <tissue evidence="5">Leaves</tissue>
    </source>
</reference>
<dbReference type="Gene3D" id="1.25.40.10">
    <property type="entry name" value="Tetratricopeptide repeat domain"/>
    <property type="match status" value="4"/>
</dbReference>
<dbReference type="GO" id="GO:0003723">
    <property type="term" value="F:RNA binding"/>
    <property type="evidence" value="ECO:0007669"/>
    <property type="project" value="InterPro"/>
</dbReference>
<evidence type="ECO:0000313" key="5">
    <source>
        <dbReference type="EMBL" id="RZC49751.1"/>
    </source>
</evidence>
<dbReference type="GO" id="GO:0009451">
    <property type="term" value="P:RNA modification"/>
    <property type="evidence" value="ECO:0007669"/>
    <property type="project" value="InterPro"/>
</dbReference>
<dbReference type="Pfam" id="PF01535">
    <property type="entry name" value="PPR"/>
    <property type="match status" value="8"/>
</dbReference>
<comment type="similarity">
    <text evidence="2">Belongs to the PPR family. PCMP-E subfamily.</text>
</comment>
<dbReference type="FunFam" id="1.25.40.10:FF:000393">
    <property type="entry name" value="Pentatricopeptide repeat-containing protein At1g20230"/>
    <property type="match status" value="2"/>
</dbReference>
<dbReference type="InterPro" id="IPR046848">
    <property type="entry name" value="E_motif"/>
</dbReference>